<sequence>MHLIEKIQTSILQCSTLILHSRNLHISKITTDRFNKILIANRGEIACRVARTAKKLGVKTVAVYSDIDKDSLHVEQADEAYCIGPAPSSQSYLRQDKIISVAKKSNSQAIHPGYGFLSENAEFAELCQKENIVFVGPPADAIKNMGIKSTSKDMMIKAGIPVIAGYHGDNQSNETLLLEAKKIGFPLMIKAVCGGGGKGMRIVLKESEFIEALESAKTESKKAFGDSAILLEQYIRNPRHIEVQIFADKYGNIVHMFERDCSIQRRHQKIIEEAPAPGISINLRSDLGATAVRAAKAVGYVGAGTVEFIMDRDQNNFYFMEMNTRLQVEHPITEAITGLDLVEWQLRIAAGEELPLKQAQINFRGHAFEARIYAEEPRNNFLPGAGKLSYMRVPEITTGAIRIETGVREKDQVSVHYDPMIAKLIVWGEDRKEALAILRSKLNDYNIAGLSTNIEFIKDLCSHLNFLQGQVHTGFIEEHCRELFRELHVPSEVVAQAALASILYEDTHSLRSSLTTVDPFSPFATEIGLRLNHTLTRTLYFNVCDDDIEVEIRYIEPEVYSMRINQIGPWRRVAGTLKKKENTLELCTEIDETITRTKIIKIHNKLHLFTKDREWQFNIPPRKFLYNLTKCQNKVDPCKALSPIPGSVEKVCVAKGDTVKIGDALLVINAMKMEHIIRASVNGMVEDVLCSIGDNVPKDKILVKLTKSVS</sequence>
<dbReference type="GO" id="GO:0005739">
    <property type="term" value="C:mitochondrion"/>
    <property type="evidence" value="ECO:0007669"/>
    <property type="project" value="TreeGrafter"/>
</dbReference>
<evidence type="ECO:0000256" key="2">
    <source>
        <dbReference type="ARBA" id="ARBA00022598"/>
    </source>
</evidence>
<dbReference type="PROSITE" id="PS50975">
    <property type="entry name" value="ATP_GRASP"/>
    <property type="match status" value="1"/>
</dbReference>
<reference evidence="11" key="1">
    <citation type="submission" date="2025-08" db="UniProtKB">
        <authorList>
            <consortium name="RefSeq"/>
        </authorList>
    </citation>
    <scope>IDENTIFICATION</scope>
</reference>
<evidence type="ECO:0000256" key="3">
    <source>
        <dbReference type="ARBA" id="ARBA00022741"/>
    </source>
</evidence>
<dbReference type="SMART" id="SM00878">
    <property type="entry name" value="Biotin_carb_C"/>
    <property type="match status" value="1"/>
</dbReference>
<evidence type="ECO:0000259" key="9">
    <source>
        <dbReference type="PROSITE" id="PS50979"/>
    </source>
</evidence>
<dbReference type="CTD" id="56922"/>
<dbReference type="Gene3D" id="3.30.700.40">
    <property type="match status" value="1"/>
</dbReference>
<dbReference type="GO" id="GO:0046872">
    <property type="term" value="F:metal ion binding"/>
    <property type="evidence" value="ECO:0007669"/>
    <property type="project" value="InterPro"/>
</dbReference>
<organism evidence="10 11">
    <name type="scientific">Bombus terrestris</name>
    <name type="common">Buff-tailed bumblebee</name>
    <name type="synonym">Apis terrestris</name>
    <dbReference type="NCBI Taxonomy" id="30195"/>
    <lineage>
        <taxon>Eukaryota</taxon>
        <taxon>Metazoa</taxon>
        <taxon>Ecdysozoa</taxon>
        <taxon>Arthropoda</taxon>
        <taxon>Hexapoda</taxon>
        <taxon>Insecta</taxon>
        <taxon>Pterygota</taxon>
        <taxon>Neoptera</taxon>
        <taxon>Endopterygota</taxon>
        <taxon>Hymenoptera</taxon>
        <taxon>Apocrita</taxon>
        <taxon>Aculeata</taxon>
        <taxon>Apoidea</taxon>
        <taxon>Anthophila</taxon>
        <taxon>Apidae</taxon>
        <taxon>Bombus</taxon>
        <taxon>Bombus</taxon>
    </lineage>
</organism>
<dbReference type="PROSITE" id="PS50979">
    <property type="entry name" value="BC"/>
    <property type="match status" value="1"/>
</dbReference>
<feature type="domain" description="ATP-grasp" evidence="8">
    <location>
        <begin position="152"/>
        <end position="350"/>
    </location>
</feature>
<keyword evidence="10" id="KW-1185">Reference proteome</keyword>
<evidence type="ECO:0000256" key="1">
    <source>
        <dbReference type="ARBA" id="ARBA00001953"/>
    </source>
</evidence>
<keyword evidence="4 6" id="KW-0067">ATP-binding</keyword>
<evidence type="ECO:0000313" key="11">
    <source>
        <dbReference type="RefSeq" id="XP_048265259.1"/>
    </source>
</evidence>
<dbReference type="OrthoDB" id="196847at2759"/>
<dbReference type="SUPFAM" id="SSF56059">
    <property type="entry name" value="Glutathione synthetase ATP-binding domain-like"/>
    <property type="match status" value="1"/>
</dbReference>
<dbReference type="AlphaFoldDB" id="A0A9C6W260"/>
<keyword evidence="5" id="KW-0092">Biotin</keyword>
<accession>A0A9C6W260</accession>
<evidence type="ECO:0000313" key="10">
    <source>
        <dbReference type="Proteomes" id="UP000835206"/>
    </source>
</evidence>
<dbReference type="InterPro" id="IPR005481">
    <property type="entry name" value="BC-like_N"/>
</dbReference>
<name>A0A9C6W260_BOMTE</name>
<dbReference type="InterPro" id="IPR016185">
    <property type="entry name" value="PreATP-grasp_dom_sf"/>
</dbReference>
<dbReference type="InterPro" id="IPR000089">
    <property type="entry name" value="Biotin_lipoyl"/>
</dbReference>
<dbReference type="KEGG" id="bter:100650447"/>
<dbReference type="InterPro" id="IPR001882">
    <property type="entry name" value="Biotin_BS"/>
</dbReference>
<feature type="domain" description="Lipoyl-binding" evidence="7">
    <location>
        <begin position="631"/>
        <end position="706"/>
    </location>
</feature>
<dbReference type="Gene3D" id="3.30.1490.20">
    <property type="entry name" value="ATP-grasp fold, A domain"/>
    <property type="match status" value="1"/>
</dbReference>
<dbReference type="PROSITE" id="PS50968">
    <property type="entry name" value="BIOTINYL_LIPOYL"/>
    <property type="match status" value="1"/>
</dbReference>
<dbReference type="Pfam" id="PF02786">
    <property type="entry name" value="CPSase_L_D2"/>
    <property type="match status" value="1"/>
</dbReference>
<dbReference type="PROSITE" id="PS00867">
    <property type="entry name" value="CPSASE_2"/>
    <property type="match status" value="1"/>
</dbReference>
<dbReference type="InterPro" id="IPR011761">
    <property type="entry name" value="ATP-grasp"/>
</dbReference>
<dbReference type="InterPro" id="IPR005479">
    <property type="entry name" value="CPAse_ATP-bd"/>
</dbReference>
<dbReference type="Gene3D" id="2.40.50.100">
    <property type="match status" value="1"/>
</dbReference>
<protein>
    <submittedName>
        <fullName evidence="11">Methylcrotonoyl-CoA carboxylase subunit alpha, mitochondrial isoform X1</fullName>
    </submittedName>
</protein>
<dbReference type="SUPFAM" id="SSF52440">
    <property type="entry name" value="PreATP-grasp domain"/>
    <property type="match status" value="1"/>
</dbReference>
<dbReference type="InterPro" id="IPR050856">
    <property type="entry name" value="Biotin_carboxylase_complex"/>
</dbReference>
<dbReference type="InterPro" id="IPR005482">
    <property type="entry name" value="Biotin_COase_C"/>
</dbReference>
<dbReference type="SUPFAM" id="SSF51246">
    <property type="entry name" value="Rudiment single hybrid motif"/>
    <property type="match status" value="1"/>
</dbReference>
<dbReference type="PANTHER" id="PTHR18866:SF33">
    <property type="entry name" value="METHYLCROTONOYL-COA CARBOXYLASE SUBUNIT ALPHA, MITOCHONDRIAL-RELATED"/>
    <property type="match status" value="1"/>
</dbReference>
<dbReference type="GO" id="GO:0005524">
    <property type="term" value="F:ATP binding"/>
    <property type="evidence" value="ECO:0007669"/>
    <property type="project" value="UniProtKB-UniRule"/>
</dbReference>
<dbReference type="SUPFAM" id="SSF51230">
    <property type="entry name" value="Single hybrid motif"/>
    <property type="match status" value="1"/>
</dbReference>
<evidence type="ECO:0000256" key="4">
    <source>
        <dbReference type="ARBA" id="ARBA00022840"/>
    </source>
</evidence>
<dbReference type="InterPro" id="IPR013815">
    <property type="entry name" value="ATP_grasp_subdomain_1"/>
</dbReference>
<dbReference type="Gene3D" id="3.30.470.20">
    <property type="entry name" value="ATP-grasp fold, B domain"/>
    <property type="match status" value="1"/>
</dbReference>
<proteinExistence type="predicted"/>
<dbReference type="GeneID" id="100650447"/>
<evidence type="ECO:0000259" key="7">
    <source>
        <dbReference type="PROSITE" id="PS50968"/>
    </source>
</evidence>
<dbReference type="Pfam" id="PF02785">
    <property type="entry name" value="Biotin_carb_C"/>
    <property type="match status" value="1"/>
</dbReference>
<dbReference type="CDD" id="cd06850">
    <property type="entry name" value="biotinyl_domain"/>
    <property type="match status" value="1"/>
</dbReference>
<dbReference type="RefSeq" id="XP_048265259.1">
    <property type="nucleotide sequence ID" value="XM_048409302.1"/>
</dbReference>
<keyword evidence="2" id="KW-0436">Ligase</keyword>
<keyword evidence="3 6" id="KW-0547">Nucleotide-binding</keyword>
<feature type="domain" description="Biotin carboxylation" evidence="9">
    <location>
        <begin position="33"/>
        <end position="481"/>
    </location>
</feature>
<evidence type="ECO:0000259" key="8">
    <source>
        <dbReference type="PROSITE" id="PS50975"/>
    </source>
</evidence>
<dbReference type="FunFam" id="3.40.50.20:FF:000010">
    <property type="entry name" value="Propionyl-CoA carboxylase subunit alpha"/>
    <property type="match status" value="1"/>
</dbReference>
<dbReference type="InterPro" id="IPR011054">
    <property type="entry name" value="Rudment_hybrid_motif"/>
</dbReference>
<dbReference type="Gene3D" id="3.40.50.20">
    <property type="match status" value="1"/>
</dbReference>
<comment type="cofactor">
    <cofactor evidence="1">
        <name>biotin</name>
        <dbReference type="ChEBI" id="CHEBI:57586"/>
    </cofactor>
</comment>
<dbReference type="PANTHER" id="PTHR18866">
    <property type="entry name" value="CARBOXYLASE:PYRUVATE/ACETYL-COA/PROPIONYL-COA CARBOXYLASE"/>
    <property type="match status" value="1"/>
</dbReference>
<dbReference type="PROSITE" id="PS00188">
    <property type="entry name" value="BIOTIN"/>
    <property type="match status" value="1"/>
</dbReference>
<evidence type="ECO:0000256" key="5">
    <source>
        <dbReference type="ARBA" id="ARBA00023267"/>
    </source>
</evidence>
<dbReference type="InterPro" id="IPR011053">
    <property type="entry name" value="Single_hybrid_motif"/>
</dbReference>
<dbReference type="Proteomes" id="UP000835206">
    <property type="component" value="Chromosome 10"/>
</dbReference>
<dbReference type="NCBIfam" id="NF006367">
    <property type="entry name" value="PRK08591.1"/>
    <property type="match status" value="1"/>
</dbReference>
<dbReference type="Pfam" id="PF00289">
    <property type="entry name" value="Biotin_carb_N"/>
    <property type="match status" value="1"/>
</dbReference>
<gene>
    <name evidence="11" type="primary">LOC100650447</name>
</gene>
<dbReference type="InterPro" id="IPR011764">
    <property type="entry name" value="Biotin_carboxylation_dom"/>
</dbReference>
<evidence type="ECO:0000256" key="6">
    <source>
        <dbReference type="PROSITE-ProRule" id="PRU00409"/>
    </source>
</evidence>
<dbReference type="Pfam" id="PF00364">
    <property type="entry name" value="Biotin_lipoyl"/>
    <property type="match status" value="1"/>
</dbReference>
<dbReference type="FunFam" id="3.30.1490.20:FF:000003">
    <property type="entry name" value="acetyl-CoA carboxylase isoform X1"/>
    <property type="match status" value="1"/>
</dbReference>
<dbReference type="GO" id="GO:0004485">
    <property type="term" value="F:methylcrotonoyl-CoA carboxylase activity"/>
    <property type="evidence" value="ECO:0007669"/>
    <property type="project" value="TreeGrafter"/>
</dbReference>
<dbReference type="FunFam" id="3.30.470.20:FF:000028">
    <property type="entry name" value="Methylcrotonoyl-CoA carboxylase subunit alpha, mitochondrial"/>
    <property type="match status" value="1"/>
</dbReference>